<feature type="transmembrane region" description="Helical" evidence="1">
    <location>
        <begin position="199"/>
        <end position="224"/>
    </location>
</feature>
<evidence type="ECO:0000313" key="3">
    <source>
        <dbReference type="Proteomes" id="UP000034805"/>
    </source>
</evidence>
<name>A0A0P7XBV1_SCLFO</name>
<gene>
    <name evidence="2" type="ORF">Z043_107027</name>
</gene>
<dbReference type="Proteomes" id="UP000034805">
    <property type="component" value="Unassembled WGS sequence"/>
</dbReference>
<keyword evidence="1" id="KW-0812">Transmembrane</keyword>
<protein>
    <recommendedName>
        <fullName evidence="4">Death domain-containing protein</fullName>
    </recommendedName>
</protein>
<dbReference type="AlphaFoldDB" id="A0A0P7XBV1"/>
<evidence type="ECO:0008006" key="4">
    <source>
        <dbReference type="Google" id="ProtNLM"/>
    </source>
</evidence>
<sequence>MVELLTAEECKNFLDLLSHREESILQRIERLSPKAGQLPLPNGSLRRRRTAGTTAALFRHCGTRNTYGQKTLCQDSLLEWLLAHGKQIYYDRLSRTLMQIGRTDIAKVQRFVPCVVRLEVAKNINQDKILSLQRYVEGYHQSMAAAESSLVQPVETRSQKAETQGTERQVRDPRDLELVVVHERRPPYSRHLLTGTLPLVYGILLGFLGTILTGVPIVLFVLHISRSDMEKLLKKPCKRQIRPFLQS</sequence>
<organism evidence="2 3">
    <name type="scientific">Scleropages formosus</name>
    <name type="common">Asian bonytongue</name>
    <name type="synonym">Osteoglossum formosum</name>
    <dbReference type="NCBI Taxonomy" id="113540"/>
    <lineage>
        <taxon>Eukaryota</taxon>
        <taxon>Metazoa</taxon>
        <taxon>Chordata</taxon>
        <taxon>Craniata</taxon>
        <taxon>Vertebrata</taxon>
        <taxon>Euteleostomi</taxon>
        <taxon>Actinopterygii</taxon>
        <taxon>Neopterygii</taxon>
        <taxon>Teleostei</taxon>
        <taxon>Osteoglossocephala</taxon>
        <taxon>Osteoglossomorpha</taxon>
        <taxon>Osteoglossiformes</taxon>
        <taxon>Osteoglossidae</taxon>
        <taxon>Scleropages</taxon>
    </lineage>
</organism>
<accession>A0A0P7XBV1</accession>
<keyword evidence="1" id="KW-1133">Transmembrane helix</keyword>
<dbReference type="EMBL" id="JARO02002003">
    <property type="protein sequence ID" value="KPP73863.1"/>
    <property type="molecule type" value="Genomic_DNA"/>
</dbReference>
<comment type="caution">
    <text evidence="2">The sequence shown here is derived from an EMBL/GenBank/DDBJ whole genome shotgun (WGS) entry which is preliminary data.</text>
</comment>
<evidence type="ECO:0000256" key="1">
    <source>
        <dbReference type="SAM" id="Phobius"/>
    </source>
</evidence>
<evidence type="ECO:0000313" key="2">
    <source>
        <dbReference type="EMBL" id="KPP73863.1"/>
    </source>
</evidence>
<reference evidence="2 3" key="1">
    <citation type="submission" date="2015-08" db="EMBL/GenBank/DDBJ databases">
        <title>The genome of the Asian arowana (Scleropages formosus).</title>
        <authorList>
            <person name="Tan M.H."/>
            <person name="Gan H.M."/>
            <person name="Croft L.J."/>
            <person name="Austin C.M."/>
        </authorList>
    </citation>
    <scope>NUCLEOTIDE SEQUENCE [LARGE SCALE GENOMIC DNA]</scope>
    <source>
        <strain evidence="2">Aro1</strain>
    </source>
</reference>
<proteinExistence type="predicted"/>
<keyword evidence="1" id="KW-0472">Membrane</keyword>